<dbReference type="InterPro" id="IPR011008">
    <property type="entry name" value="Dimeric_a/b-barrel"/>
</dbReference>
<name>A0A6G6WBV8_9ACTN</name>
<evidence type="ECO:0000259" key="1">
    <source>
        <dbReference type="Pfam" id="PF03992"/>
    </source>
</evidence>
<dbReference type="SUPFAM" id="SSF54909">
    <property type="entry name" value="Dimeric alpha+beta barrel"/>
    <property type="match status" value="1"/>
</dbReference>
<dbReference type="GO" id="GO:0004497">
    <property type="term" value="F:monooxygenase activity"/>
    <property type="evidence" value="ECO:0007669"/>
    <property type="project" value="UniProtKB-KW"/>
</dbReference>
<sequence>MQPQRGQVVTVFRSRLRRDERALAAYADHAARMSELARAVPGYVEHKVFTAEDGERVTLVTFADREGHETWARDPEHREAQRAGVREYYEEYSISVGAVERASSWARDGRAEATGG</sequence>
<gene>
    <name evidence="2" type="ORF">G5V58_07795</name>
</gene>
<dbReference type="KEGG" id="nano:G5V58_07795"/>
<dbReference type="RefSeq" id="WP_165230730.1">
    <property type="nucleotide sequence ID" value="NZ_CP049257.1"/>
</dbReference>
<dbReference type="Proteomes" id="UP000502996">
    <property type="component" value="Chromosome"/>
</dbReference>
<keyword evidence="2" id="KW-0503">Monooxygenase</keyword>
<dbReference type="AlphaFoldDB" id="A0A6G6WBV8"/>
<dbReference type="InterPro" id="IPR052936">
    <property type="entry name" value="Jasmonate_Hydroxylase-like"/>
</dbReference>
<proteinExistence type="predicted"/>
<protein>
    <submittedName>
        <fullName evidence="2">Antibiotic biosynthesis monooxygenase</fullName>
    </submittedName>
</protein>
<dbReference type="InterPro" id="IPR007138">
    <property type="entry name" value="ABM_dom"/>
</dbReference>
<dbReference type="PANTHER" id="PTHR37811:SF2">
    <property type="entry name" value="ABM DOMAIN-CONTAINING PROTEIN"/>
    <property type="match status" value="1"/>
</dbReference>
<keyword evidence="3" id="KW-1185">Reference proteome</keyword>
<dbReference type="PANTHER" id="PTHR37811">
    <property type="entry name" value="BLL5343 PROTEIN"/>
    <property type="match status" value="1"/>
</dbReference>
<keyword evidence="2" id="KW-0560">Oxidoreductase</keyword>
<organism evidence="2 3">
    <name type="scientific">Nocardioides anomalus</name>
    <dbReference type="NCBI Taxonomy" id="2712223"/>
    <lineage>
        <taxon>Bacteria</taxon>
        <taxon>Bacillati</taxon>
        <taxon>Actinomycetota</taxon>
        <taxon>Actinomycetes</taxon>
        <taxon>Propionibacteriales</taxon>
        <taxon>Nocardioidaceae</taxon>
        <taxon>Nocardioides</taxon>
    </lineage>
</organism>
<dbReference type="Pfam" id="PF03992">
    <property type="entry name" value="ABM"/>
    <property type="match status" value="1"/>
</dbReference>
<evidence type="ECO:0000313" key="2">
    <source>
        <dbReference type="EMBL" id="QIG42699.1"/>
    </source>
</evidence>
<accession>A0A6G6WBV8</accession>
<reference evidence="2 3" key="1">
    <citation type="submission" date="2020-02" db="EMBL/GenBank/DDBJ databases">
        <title>Full genome sequence of Nocardioides sp. R-3366.</title>
        <authorList>
            <person name="Im W.-T."/>
        </authorList>
    </citation>
    <scope>NUCLEOTIDE SEQUENCE [LARGE SCALE GENOMIC DNA]</scope>
    <source>
        <strain evidence="2 3">R-3366</strain>
    </source>
</reference>
<evidence type="ECO:0000313" key="3">
    <source>
        <dbReference type="Proteomes" id="UP000502996"/>
    </source>
</evidence>
<dbReference type="EMBL" id="CP049257">
    <property type="protein sequence ID" value="QIG42699.1"/>
    <property type="molecule type" value="Genomic_DNA"/>
</dbReference>
<dbReference type="Gene3D" id="3.30.70.100">
    <property type="match status" value="1"/>
</dbReference>
<feature type="domain" description="ABM" evidence="1">
    <location>
        <begin position="17"/>
        <end position="82"/>
    </location>
</feature>